<evidence type="ECO:0000256" key="8">
    <source>
        <dbReference type="ARBA" id="ARBA00023128"/>
    </source>
</evidence>
<comment type="catalytic activity">
    <reaction evidence="17">
        <text>15-deoxy-Delta(12,14)-prostaglandin J2 + glutathione = 15-deoxy-Delta(12,14)-prostaglandin J2-S-(R)-glutathione</text>
        <dbReference type="Rhea" id="RHEA:75963"/>
        <dbReference type="ChEBI" id="CHEBI:57925"/>
        <dbReference type="ChEBI" id="CHEBI:85236"/>
        <dbReference type="ChEBI" id="CHEBI:194498"/>
    </reaction>
    <physiologicalReaction direction="left-to-right" evidence="17">
        <dbReference type="Rhea" id="RHEA:75964"/>
    </physiologicalReaction>
</comment>
<evidence type="ECO:0000256" key="6">
    <source>
        <dbReference type="ARBA" id="ARBA00023002"/>
    </source>
</evidence>
<evidence type="ECO:0000256" key="17">
    <source>
        <dbReference type="ARBA" id="ARBA00051411"/>
    </source>
</evidence>
<evidence type="ECO:0000256" key="15">
    <source>
        <dbReference type="ARBA" id="ARBA00039056"/>
    </source>
</evidence>
<dbReference type="STRING" id="88036.D8SW13"/>
<protein>
    <recommendedName>
        <fullName evidence="18">Glutathione S-transferase 3, mitochondrial</fullName>
        <ecNumber evidence="15">4.4.1.20</ecNumber>
    </recommendedName>
    <alternativeName>
        <fullName evidence="19">Glutathione peroxidase MGST3</fullName>
    </alternativeName>
    <alternativeName>
        <fullName evidence="20">LTC4 synthase MGST3</fullName>
    </alternativeName>
</protein>
<evidence type="ECO:0000256" key="4">
    <source>
        <dbReference type="ARBA" id="ARBA00022787"/>
    </source>
</evidence>
<dbReference type="EC" id="4.4.1.20" evidence="15"/>
<evidence type="ECO:0000256" key="2">
    <source>
        <dbReference type="ARBA" id="ARBA00022679"/>
    </source>
</evidence>
<feature type="transmembrane region" description="Helical" evidence="21">
    <location>
        <begin position="148"/>
        <end position="174"/>
    </location>
</feature>
<dbReference type="eggNOG" id="ENOG502S4E5">
    <property type="taxonomic scope" value="Eukaryota"/>
</dbReference>
<dbReference type="GO" id="GO:0004602">
    <property type="term" value="F:glutathione peroxidase activity"/>
    <property type="evidence" value="ECO:0000318"/>
    <property type="project" value="GO_Central"/>
</dbReference>
<dbReference type="GO" id="GO:0004364">
    <property type="term" value="F:glutathione transferase activity"/>
    <property type="evidence" value="ECO:0000318"/>
    <property type="project" value="GO_Central"/>
</dbReference>
<evidence type="ECO:0000256" key="7">
    <source>
        <dbReference type="ARBA" id="ARBA00023098"/>
    </source>
</evidence>
<dbReference type="InterPro" id="IPR050997">
    <property type="entry name" value="MAPEG"/>
</dbReference>
<dbReference type="GO" id="GO:0004464">
    <property type="term" value="F:leukotriene-C4 synthase activity"/>
    <property type="evidence" value="ECO:0007669"/>
    <property type="project" value="UniProtKB-EC"/>
</dbReference>
<keyword evidence="2" id="KW-0808">Transferase</keyword>
<keyword evidence="8" id="KW-0496">Mitochondrion</keyword>
<dbReference type="OrthoDB" id="410651at2759"/>
<dbReference type="Pfam" id="PF01124">
    <property type="entry name" value="MAPEG"/>
    <property type="match status" value="1"/>
</dbReference>
<accession>D8SW13</accession>
<dbReference type="KEGG" id="smo:SELMODRAFT_426325"/>
<dbReference type="PANTHER" id="PTHR10250">
    <property type="entry name" value="MICROSOMAL GLUTATHIONE S-TRANSFERASE"/>
    <property type="match status" value="1"/>
</dbReference>
<dbReference type="InterPro" id="IPR023352">
    <property type="entry name" value="MAPEG-like_dom_sf"/>
</dbReference>
<keyword evidence="6" id="KW-0560">Oxidoreductase</keyword>
<dbReference type="SUPFAM" id="SSF161084">
    <property type="entry name" value="MAPEG domain-like"/>
    <property type="match status" value="1"/>
</dbReference>
<keyword evidence="5 21" id="KW-1133">Transmembrane helix</keyword>
<evidence type="ECO:0000256" key="19">
    <source>
        <dbReference type="ARBA" id="ARBA00075145"/>
    </source>
</evidence>
<dbReference type="EMBL" id="GL377647">
    <property type="protein sequence ID" value="EFJ11343.1"/>
    <property type="molecule type" value="Genomic_DNA"/>
</dbReference>
<proteinExistence type="predicted"/>
<dbReference type="PANTHER" id="PTHR10250:SF26">
    <property type="entry name" value="GLUTATHIONE S-TRANSFERASE 3, MITOCHONDRIAL"/>
    <property type="match status" value="1"/>
</dbReference>
<reference evidence="22 23" key="1">
    <citation type="journal article" date="2011" name="Science">
        <title>The Selaginella genome identifies genetic changes associated with the evolution of vascular plants.</title>
        <authorList>
            <person name="Banks J.A."/>
            <person name="Nishiyama T."/>
            <person name="Hasebe M."/>
            <person name="Bowman J.L."/>
            <person name="Gribskov M."/>
            <person name="dePamphilis C."/>
            <person name="Albert V.A."/>
            <person name="Aono N."/>
            <person name="Aoyama T."/>
            <person name="Ambrose B.A."/>
            <person name="Ashton N.W."/>
            <person name="Axtell M.J."/>
            <person name="Barker E."/>
            <person name="Barker M.S."/>
            <person name="Bennetzen J.L."/>
            <person name="Bonawitz N.D."/>
            <person name="Chapple C."/>
            <person name="Cheng C."/>
            <person name="Correa L.G."/>
            <person name="Dacre M."/>
            <person name="DeBarry J."/>
            <person name="Dreyer I."/>
            <person name="Elias M."/>
            <person name="Engstrom E.M."/>
            <person name="Estelle M."/>
            <person name="Feng L."/>
            <person name="Finet C."/>
            <person name="Floyd S.K."/>
            <person name="Frommer W.B."/>
            <person name="Fujita T."/>
            <person name="Gramzow L."/>
            <person name="Gutensohn M."/>
            <person name="Harholt J."/>
            <person name="Hattori M."/>
            <person name="Heyl A."/>
            <person name="Hirai T."/>
            <person name="Hiwatashi Y."/>
            <person name="Ishikawa M."/>
            <person name="Iwata M."/>
            <person name="Karol K.G."/>
            <person name="Koehler B."/>
            <person name="Kolukisaoglu U."/>
            <person name="Kubo M."/>
            <person name="Kurata T."/>
            <person name="Lalonde S."/>
            <person name="Li K."/>
            <person name="Li Y."/>
            <person name="Litt A."/>
            <person name="Lyons E."/>
            <person name="Manning G."/>
            <person name="Maruyama T."/>
            <person name="Michael T.P."/>
            <person name="Mikami K."/>
            <person name="Miyazaki S."/>
            <person name="Morinaga S."/>
            <person name="Murata T."/>
            <person name="Mueller-Roeber B."/>
            <person name="Nelson D.R."/>
            <person name="Obara M."/>
            <person name="Oguri Y."/>
            <person name="Olmstead R.G."/>
            <person name="Onodera N."/>
            <person name="Petersen B.L."/>
            <person name="Pils B."/>
            <person name="Prigge M."/>
            <person name="Rensing S.A."/>
            <person name="Riano-Pachon D.M."/>
            <person name="Roberts A.W."/>
            <person name="Sato Y."/>
            <person name="Scheller H.V."/>
            <person name="Schulz B."/>
            <person name="Schulz C."/>
            <person name="Shakirov E.V."/>
            <person name="Shibagaki N."/>
            <person name="Shinohara N."/>
            <person name="Shippen D.E."/>
            <person name="Soerensen I."/>
            <person name="Sotooka R."/>
            <person name="Sugimoto N."/>
            <person name="Sugita M."/>
            <person name="Sumikawa N."/>
            <person name="Tanurdzic M."/>
            <person name="Theissen G."/>
            <person name="Ulvskov P."/>
            <person name="Wakazuki S."/>
            <person name="Weng J.K."/>
            <person name="Willats W.W."/>
            <person name="Wipf D."/>
            <person name="Wolf P.G."/>
            <person name="Yang L."/>
            <person name="Zimmer A.D."/>
            <person name="Zhu Q."/>
            <person name="Mitros T."/>
            <person name="Hellsten U."/>
            <person name="Loque D."/>
            <person name="Otillar R."/>
            <person name="Salamov A."/>
            <person name="Schmutz J."/>
            <person name="Shapiro H."/>
            <person name="Lindquist E."/>
            <person name="Lucas S."/>
            <person name="Rokhsar D."/>
            <person name="Grigoriev I.V."/>
        </authorList>
    </citation>
    <scope>NUCLEOTIDE SEQUENCE [LARGE SCALE GENOMIC DNA]</scope>
</reference>
<keyword evidence="9 21" id="KW-0472">Membrane</keyword>
<evidence type="ECO:0000256" key="10">
    <source>
        <dbReference type="ARBA" id="ARBA00023139"/>
    </source>
</evidence>
<feature type="transmembrane region" description="Helical" evidence="21">
    <location>
        <begin position="103"/>
        <end position="128"/>
    </location>
</feature>
<evidence type="ECO:0000256" key="5">
    <source>
        <dbReference type="ARBA" id="ARBA00022989"/>
    </source>
</evidence>
<name>D8SW13_SELML</name>
<dbReference type="HOGENOM" id="CLU_110291_1_0_1"/>
<evidence type="ECO:0000256" key="18">
    <source>
        <dbReference type="ARBA" id="ARBA00069748"/>
    </source>
</evidence>
<keyword evidence="4" id="KW-1000">Mitochondrion outer membrane</keyword>
<gene>
    <name evidence="22" type="ORF">SELMODRAFT_426325</name>
</gene>
<dbReference type="OMA" id="KVGMARK"/>
<dbReference type="GO" id="GO:0006629">
    <property type="term" value="P:lipid metabolic process"/>
    <property type="evidence" value="ECO:0007669"/>
    <property type="project" value="UniProtKB-KW"/>
</dbReference>
<dbReference type="InParanoid" id="D8SW13"/>
<evidence type="ECO:0000256" key="1">
    <source>
        <dbReference type="ARBA" id="ARBA00004374"/>
    </source>
</evidence>
<evidence type="ECO:0000256" key="21">
    <source>
        <dbReference type="SAM" id="Phobius"/>
    </source>
</evidence>
<comment type="pathway">
    <text evidence="13">Lipid metabolism; leukotriene C4 biosynthesis.</text>
</comment>
<organism evidence="23">
    <name type="scientific">Selaginella moellendorffii</name>
    <name type="common">Spikemoss</name>
    <dbReference type="NCBI Taxonomy" id="88036"/>
    <lineage>
        <taxon>Eukaryota</taxon>
        <taxon>Viridiplantae</taxon>
        <taxon>Streptophyta</taxon>
        <taxon>Embryophyta</taxon>
        <taxon>Tracheophyta</taxon>
        <taxon>Lycopodiopsida</taxon>
        <taxon>Selaginellales</taxon>
        <taxon>Selaginellaceae</taxon>
        <taxon>Selaginella</taxon>
    </lineage>
</organism>
<sequence length="178" mass="19129">MACSVGAGAARKPPRNGIGIGICSSRAARLQARAASPLPAEFGFVALTAASSAVLTQWQAVQVGIQRRKVGLKYPQMYEDAEKSVFNCYQRAHQNTLESYPAFLALLLVSGLGYPITASVFGMVWVIGRVVYSLGYYTGDPDNRFRGIWNAFGLLGLLVTSIVFGSSQVAAIFFPRVS</sequence>
<dbReference type="GO" id="GO:0005783">
    <property type="term" value="C:endoplasmic reticulum"/>
    <property type="evidence" value="ECO:0000318"/>
    <property type="project" value="GO_Central"/>
</dbReference>
<dbReference type="Gramene" id="EFJ11343">
    <property type="protein sequence ID" value="EFJ11343"/>
    <property type="gene ID" value="SELMODRAFT_426325"/>
</dbReference>
<dbReference type="GO" id="GO:0005741">
    <property type="term" value="C:mitochondrial outer membrane"/>
    <property type="evidence" value="ECO:0007669"/>
    <property type="project" value="UniProtKB-SubCell"/>
</dbReference>
<evidence type="ECO:0000256" key="13">
    <source>
        <dbReference type="ARBA" id="ARBA00037884"/>
    </source>
</evidence>
<evidence type="ECO:0000256" key="14">
    <source>
        <dbReference type="ARBA" id="ARBA00037916"/>
    </source>
</evidence>
<dbReference type="GO" id="GO:0006691">
    <property type="term" value="P:leukotriene metabolic process"/>
    <property type="evidence" value="ECO:0007669"/>
    <property type="project" value="UniProtKB-ARBA"/>
</dbReference>
<evidence type="ECO:0000256" key="16">
    <source>
        <dbReference type="ARBA" id="ARBA00049298"/>
    </source>
</evidence>
<keyword evidence="12" id="KW-0449">Lipoprotein</keyword>
<evidence type="ECO:0000313" key="22">
    <source>
        <dbReference type="EMBL" id="EFJ11343.1"/>
    </source>
</evidence>
<dbReference type="Proteomes" id="UP000001514">
    <property type="component" value="Unassembled WGS sequence"/>
</dbReference>
<evidence type="ECO:0000313" key="23">
    <source>
        <dbReference type="Proteomes" id="UP000001514"/>
    </source>
</evidence>
<dbReference type="AlphaFoldDB" id="D8SW13"/>
<dbReference type="Gene3D" id="1.20.120.550">
    <property type="entry name" value="Membrane associated eicosanoid/glutathione metabolism-like domain"/>
    <property type="match status" value="1"/>
</dbReference>
<keyword evidence="3 21" id="KW-0812">Transmembrane</keyword>
<comment type="catalytic activity">
    <reaction evidence="16">
        <text>leukotriene C4 = leukotriene A4 + glutathione</text>
        <dbReference type="Rhea" id="RHEA:17617"/>
        <dbReference type="ChEBI" id="CHEBI:57463"/>
        <dbReference type="ChEBI" id="CHEBI:57925"/>
        <dbReference type="ChEBI" id="CHEBI:57973"/>
        <dbReference type="EC" id="4.4.1.20"/>
    </reaction>
    <physiologicalReaction direction="right-to-left" evidence="16">
        <dbReference type="Rhea" id="RHEA:17619"/>
    </physiologicalReaction>
</comment>
<evidence type="ECO:0000256" key="12">
    <source>
        <dbReference type="ARBA" id="ARBA00023288"/>
    </source>
</evidence>
<evidence type="ECO:0000256" key="11">
    <source>
        <dbReference type="ARBA" id="ARBA00023239"/>
    </source>
</evidence>
<comment type="pathway">
    <text evidence="14">Lipid metabolism; arachidonate metabolism.</text>
</comment>
<keyword evidence="11" id="KW-0456">Lyase</keyword>
<evidence type="ECO:0000256" key="3">
    <source>
        <dbReference type="ARBA" id="ARBA00022692"/>
    </source>
</evidence>
<keyword evidence="10" id="KW-0564">Palmitate</keyword>
<comment type="subcellular location">
    <subcellularLocation>
        <location evidence="1">Mitochondrion outer membrane</location>
        <topology evidence="1">Multi-pass membrane protein</topology>
    </subcellularLocation>
</comment>
<evidence type="ECO:0000256" key="9">
    <source>
        <dbReference type="ARBA" id="ARBA00023136"/>
    </source>
</evidence>
<keyword evidence="23" id="KW-1185">Reference proteome</keyword>
<dbReference type="InterPro" id="IPR001129">
    <property type="entry name" value="Membr-assoc_MAPEG"/>
</dbReference>
<evidence type="ECO:0000256" key="20">
    <source>
        <dbReference type="ARBA" id="ARBA00076908"/>
    </source>
</evidence>
<dbReference type="FunFam" id="1.20.120.550:FF:000004">
    <property type="entry name" value="Microsomal glutathione S-transferase 3"/>
    <property type="match status" value="1"/>
</dbReference>
<keyword evidence="7" id="KW-0443">Lipid metabolism</keyword>
<dbReference type="GO" id="GO:0005635">
    <property type="term" value="C:nuclear envelope"/>
    <property type="evidence" value="ECO:0000318"/>
    <property type="project" value="GO_Central"/>
</dbReference>